<feature type="region of interest" description="Disordered" evidence="1">
    <location>
        <begin position="1"/>
        <end position="49"/>
    </location>
</feature>
<organism evidence="2 3">
    <name type="scientific">Pleurotus ostreatus (strain PC15)</name>
    <name type="common">Oyster mushroom</name>
    <dbReference type="NCBI Taxonomy" id="1137138"/>
    <lineage>
        <taxon>Eukaryota</taxon>
        <taxon>Fungi</taxon>
        <taxon>Dikarya</taxon>
        <taxon>Basidiomycota</taxon>
        <taxon>Agaricomycotina</taxon>
        <taxon>Agaricomycetes</taxon>
        <taxon>Agaricomycetidae</taxon>
        <taxon>Agaricales</taxon>
        <taxon>Pleurotineae</taxon>
        <taxon>Pleurotaceae</taxon>
        <taxon>Pleurotus</taxon>
    </lineage>
</organism>
<dbReference type="EMBL" id="KL198008">
    <property type="protein sequence ID" value="KDQ28512.1"/>
    <property type="molecule type" value="Genomic_DNA"/>
</dbReference>
<sequence>MAASGNAWQDRQHFNPGHKATTPNTSAAPSPGTDNYNGNIYGGNIGGRSNHNAIFQAEGGGLETTLGRIEAMLSNGSNIEQDRAYHALADLSSMKKKLDEMVKKRDKFEAQIKQQLGIAR</sequence>
<dbReference type="InParanoid" id="A0A067NWI9"/>
<dbReference type="AlphaFoldDB" id="A0A067NWI9"/>
<feature type="compositionally biased region" description="Polar residues" evidence="1">
    <location>
        <begin position="21"/>
        <end position="34"/>
    </location>
</feature>
<evidence type="ECO:0000256" key="1">
    <source>
        <dbReference type="SAM" id="MobiDB-lite"/>
    </source>
</evidence>
<reference evidence="3" key="1">
    <citation type="journal article" date="2014" name="Proc. Natl. Acad. Sci. U.S.A.">
        <title>Extensive sampling of basidiomycete genomes demonstrates inadequacy of the white-rot/brown-rot paradigm for wood decay fungi.</title>
        <authorList>
            <person name="Riley R."/>
            <person name="Salamov A.A."/>
            <person name="Brown D.W."/>
            <person name="Nagy L.G."/>
            <person name="Floudas D."/>
            <person name="Held B.W."/>
            <person name="Levasseur A."/>
            <person name="Lombard V."/>
            <person name="Morin E."/>
            <person name="Otillar R."/>
            <person name="Lindquist E.A."/>
            <person name="Sun H."/>
            <person name="LaButti K.M."/>
            <person name="Schmutz J."/>
            <person name="Jabbour D."/>
            <person name="Luo H."/>
            <person name="Baker S.E."/>
            <person name="Pisabarro A.G."/>
            <person name="Walton J.D."/>
            <person name="Blanchette R.A."/>
            <person name="Henrissat B."/>
            <person name="Martin F."/>
            <person name="Cullen D."/>
            <person name="Hibbett D.S."/>
            <person name="Grigoriev I.V."/>
        </authorList>
    </citation>
    <scope>NUCLEOTIDE SEQUENCE [LARGE SCALE GENOMIC DNA]</scope>
    <source>
        <strain evidence="3">PC15</strain>
    </source>
</reference>
<dbReference type="VEuPathDB" id="FungiDB:PLEOSDRAFT_1105164"/>
<accession>A0A067NWI9</accession>
<dbReference type="Proteomes" id="UP000027073">
    <property type="component" value="Unassembled WGS sequence"/>
</dbReference>
<name>A0A067NWI9_PLEO1</name>
<gene>
    <name evidence="2" type="ORF">PLEOSDRAFT_1105164</name>
</gene>
<dbReference type="HOGENOM" id="CLU_2050614_0_0_1"/>
<dbReference type="OrthoDB" id="3000131at2759"/>
<evidence type="ECO:0000313" key="3">
    <source>
        <dbReference type="Proteomes" id="UP000027073"/>
    </source>
</evidence>
<protein>
    <submittedName>
        <fullName evidence="2">Uncharacterized protein</fullName>
    </submittedName>
</protein>
<evidence type="ECO:0000313" key="2">
    <source>
        <dbReference type="EMBL" id="KDQ28512.1"/>
    </source>
</evidence>
<proteinExistence type="predicted"/>